<name>F4X8I4_ACREC</name>
<organism evidence="2">
    <name type="scientific">Acromyrmex echinatior</name>
    <name type="common">Panamanian leafcutter ant</name>
    <name type="synonym">Acromyrmex octospinosus echinatior</name>
    <dbReference type="NCBI Taxonomy" id="103372"/>
    <lineage>
        <taxon>Eukaryota</taxon>
        <taxon>Metazoa</taxon>
        <taxon>Ecdysozoa</taxon>
        <taxon>Arthropoda</taxon>
        <taxon>Hexapoda</taxon>
        <taxon>Insecta</taxon>
        <taxon>Pterygota</taxon>
        <taxon>Neoptera</taxon>
        <taxon>Endopterygota</taxon>
        <taxon>Hymenoptera</taxon>
        <taxon>Apocrita</taxon>
        <taxon>Aculeata</taxon>
        <taxon>Formicoidea</taxon>
        <taxon>Formicidae</taxon>
        <taxon>Myrmicinae</taxon>
        <taxon>Acromyrmex</taxon>
    </lineage>
</organism>
<keyword evidence="2" id="KW-1185">Reference proteome</keyword>
<evidence type="ECO:0000313" key="2">
    <source>
        <dbReference type="Proteomes" id="UP000007755"/>
    </source>
</evidence>
<sequence>MNKSTSTTVRSFEILRSPHWTAIVVFFSLALLGEYYEKHYNRIWPRDNKLFINPSVFYQLQIHNQNIGGAFKDPMPPKGGKLKAD</sequence>
<reference evidence="1" key="1">
    <citation type="submission" date="2011-02" db="EMBL/GenBank/DDBJ databases">
        <title>The genome of the leaf-cutting ant Acromyrmex echinatior suggests key adaptations to social evolution and fungus farming.</title>
        <authorList>
            <person name="Nygaard S."/>
            <person name="Zhang G."/>
        </authorList>
    </citation>
    <scope>NUCLEOTIDE SEQUENCE</scope>
</reference>
<proteinExistence type="predicted"/>
<gene>
    <name evidence="1" type="ORF">G5I_14723</name>
</gene>
<protein>
    <submittedName>
        <fullName evidence="1">Uncharacterized protein</fullName>
    </submittedName>
</protein>
<accession>F4X8I4</accession>
<dbReference type="Proteomes" id="UP000007755">
    <property type="component" value="Unassembled WGS sequence"/>
</dbReference>
<evidence type="ECO:0000313" key="1">
    <source>
        <dbReference type="EMBL" id="EGI57253.1"/>
    </source>
</evidence>
<dbReference type="InParanoid" id="F4X8I4"/>
<dbReference type="EMBL" id="GL888932">
    <property type="protein sequence ID" value="EGI57253.1"/>
    <property type="molecule type" value="Genomic_DNA"/>
</dbReference>
<dbReference type="AlphaFoldDB" id="F4X8I4"/>